<feature type="domain" description="PEP-utilising enzyme mobile" evidence="1">
    <location>
        <begin position="1318"/>
        <end position="1397"/>
    </location>
</feature>
<dbReference type="SUPFAM" id="SSF52009">
    <property type="entry name" value="Phosphohistidine domain"/>
    <property type="match status" value="1"/>
</dbReference>
<reference evidence="3" key="1">
    <citation type="journal article" date="2021" name="Microb. Physiol.">
        <title>Proteogenomic Insights into the Physiology of Marine, Sulfate-Reducing, Filamentous Desulfonema limicola and Desulfonema magnum.</title>
        <authorList>
            <person name="Schnaars V."/>
            <person name="Wohlbrand L."/>
            <person name="Scheve S."/>
            <person name="Hinrichs C."/>
            <person name="Reinhardt R."/>
            <person name="Rabus R."/>
        </authorList>
    </citation>
    <scope>NUCLEOTIDE SEQUENCE</scope>
    <source>
        <strain evidence="3">5ac10</strain>
    </source>
</reference>
<dbReference type="Gene3D" id="3.30.1490.20">
    <property type="entry name" value="ATP-grasp fold, A domain"/>
    <property type="match status" value="1"/>
</dbReference>
<dbReference type="EMBL" id="CP061799">
    <property type="protein sequence ID" value="QTA82563.1"/>
    <property type="molecule type" value="Genomic_DNA"/>
</dbReference>
<sequence length="1409" mass="162705">MIKSQALEVNIASYHVDVEPDPKYNLIQDVMSKYFGLKEGVHTFLKEISHPRRNLQFIVNEARSYSLNYFHLLKDHPKGAKAATLFIDIFIDVLKSAPSADVQTDAVDNLLLFLQKIIRESGNLHISKFMPVLNSTFNTIRNFDDRIFFLFVKSYYRMEKLAEDMISYPADTDMDFKELNLLLLKYYQRTYSYWLSEKDPFTWFENEVEHIDNYEQVFEIFEEISHRQIEILDLSLNQAAYMDQGLSDREKAFLQVKELLNLPGYNNIVEKYREIPRRLFDAGMEKNRGNLWKVVFLFHIMNISGLSLIHEEALRDINRTLAWLITNEKHLNIEKLIEKTFSILKTRAKDFPATALTCILNMGNGVYKTDESDLVKIFINSVTELGFQSPMIGGVGNDWQIRVNSSHIQNIRTWLELIELNPKWSTRLLSDLIINISLSGVFIKDTDLFPRDITRLLNSDIRPVYNLVKQLARLFPVYFNDIGAEGALRDISTQIDEITNRKDILIHFLRKQTHVESSNRVIGFIEAVILFWLSKDKKHVDHFVPPSIYEQIKENGDYIDGVHNVLVHLKENKDLSLPEHLLALSDTDLAGLIEDVADLSPNDVQRVELAARLYKLLHQKYNLVMGLDFCSEIESYLNHLKIEAFPDLNKLRQALEEPDIHKKLPMLLEYLELLKKLILSKTTYDIREDIYKKRHFTVDIPSMYGSYHEMKFDALGLTFRIESLVNICFEEIVENIDLSIITRETFYQIYELLKLFDRALKLDGISSVEIESQLELLVHALRARGFTFTQYLDIFKGFARAVSNIINDYFNNIHENNLTRILSQIPVERILDKYIPPDICKDDKDCVDKIKHRIPEIFFRDKIALSLGLQQLDLFLSRILKTLFHQSYKLPDDKLRLLLNYDPQRAMMSITEPDNRAIGIIHLGNKGYNLVKLNKLKFPIPPGFIITTEVFRSREIVEQYPQAAQNFKKQISNHIKKLEKMTGKLFGNPGNPLLFSVRSGSSISQPGMMDTFLDVGINEDIAAGIAHKTGNLWFAWDNYRRFIQCYGMAFDLHRDEFDAIMRSFKEKEGISYKRGFTGQQMKSLALAYKKTVQDAGIEIIEDPFEQLLLTIQKVLNSWESDKAKTYRKIMSISDDWGTAVTVQSMVYGNLSKKAGTGVFFTHTPKWSEDNVRLWGDFTMGNQGEDVVAGLVKTLPISIIQQENEMRNTDITLETYFPEIYAALKKWASELIYKRGWSPQEMEFTFESPDQKDLYLLQTRNMAIRERRKFFTFDLENMTQDQVFLGHGIGVSGGAMTGRAVFSLENIDKWREEESGTNLILIRGDTVPDDIREINAADGLLTARGGVTSHASVVAHRLGKTCVVGCGNLVCNEKKQTSYFDNELIRSGDFISIDGQEGLVYKGFMKVKES</sequence>
<keyword evidence="3" id="KW-0670">Pyruvate</keyword>
<dbReference type="Pfam" id="PF01326">
    <property type="entry name" value="PPDK_N"/>
    <property type="match status" value="1"/>
</dbReference>
<organism evidence="3 4">
    <name type="scientific">Desulfonema limicola</name>
    <dbReference type="NCBI Taxonomy" id="45656"/>
    <lineage>
        <taxon>Bacteria</taxon>
        <taxon>Pseudomonadati</taxon>
        <taxon>Thermodesulfobacteriota</taxon>
        <taxon>Desulfobacteria</taxon>
        <taxon>Desulfobacterales</taxon>
        <taxon>Desulfococcaceae</taxon>
        <taxon>Desulfonema</taxon>
    </lineage>
</organism>
<dbReference type="GO" id="GO:0005524">
    <property type="term" value="F:ATP binding"/>
    <property type="evidence" value="ECO:0007669"/>
    <property type="project" value="InterPro"/>
</dbReference>
<dbReference type="Gene3D" id="1.20.80.30">
    <property type="match status" value="1"/>
</dbReference>
<feature type="domain" description="Pyruvate phosphate dikinase AMP/ATP-binding" evidence="2">
    <location>
        <begin position="923"/>
        <end position="1205"/>
    </location>
</feature>
<evidence type="ECO:0000259" key="2">
    <source>
        <dbReference type="Pfam" id="PF01326"/>
    </source>
</evidence>
<dbReference type="InterPro" id="IPR010121">
    <property type="entry name" value="Pyruvate_phosphate_dikinase"/>
</dbReference>
<dbReference type="Gene3D" id="3.50.30.10">
    <property type="entry name" value="Phosphohistidine domain"/>
    <property type="match status" value="1"/>
</dbReference>
<dbReference type="InterPro" id="IPR013815">
    <property type="entry name" value="ATP_grasp_subdomain_1"/>
</dbReference>
<dbReference type="InterPro" id="IPR008279">
    <property type="entry name" value="PEP-util_enz_mobile_dom"/>
</dbReference>
<name>A0A975BC20_9BACT</name>
<evidence type="ECO:0000313" key="4">
    <source>
        <dbReference type="Proteomes" id="UP000663720"/>
    </source>
</evidence>
<dbReference type="SUPFAM" id="SSF56059">
    <property type="entry name" value="Glutathione synthetase ATP-binding domain-like"/>
    <property type="match status" value="1"/>
</dbReference>
<accession>A0A975BC20</accession>
<dbReference type="PANTHER" id="PTHR22931:SF9">
    <property type="entry name" value="PYRUVATE, PHOSPHATE DIKINASE 1, CHLOROPLASTIC"/>
    <property type="match status" value="1"/>
</dbReference>
<evidence type="ECO:0000313" key="3">
    <source>
        <dbReference type="EMBL" id="QTA82563.1"/>
    </source>
</evidence>
<proteinExistence type="predicted"/>
<dbReference type="PANTHER" id="PTHR22931">
    <property type="entry name" value="PHOSPHOENOLPYRUVATE DIKINASE-RELATED"/>
    <property type="match status" value="1"/>
</dbReference>
<dbReference type="Proteomes" id="UP000663720">
    <property type="component" value="Chromosome"/>
</dbReference>
<dbReference type="RefSeq" id="WP_246514778.1">
    <property type="nucleotide sequence ID" value="NZ_CP061799.1"/>
</dbReference>
<dbReference type="Gene3D" id="3.30.470.20">
    <property type="entry name" value="ATP-grasp fold, B domain"/>
    <property type="match status" value="1"/>
</dbReference>
<gene>
    <name evidence="3" type="ORF">dnl_49400</name>
</gene>
<dbReference type="KEGG" id="dli:dnl_49400"/>
<dbReference type="Pfam" id="PF00391">
    <property type="entry name" value="PEP-utilizers"/>
    <property type="match status" value="1"/>
</dbReference>
<keyword evidence="4" id="KW-1185">Reference proteome</keyword>
<evidence type="ECO:0000259" key="1">
    <source>
        <dbReference type="Pfam" id="PF00391"/>
    </source>
</evidence>
<dbReference type="InterPro" id="IPR002192">
    <property type="entry name" value="PPDK_AMP/ATP-bd"/>
</dbReference>
<protein>
    <submittedName>
        <fullName evidence="3">Pyruvate phosphate dikinase, PEP/pyruvate-binding</fullName>
    </submittedName>
</protein>
<dbReference type="InterPro" id="IPR036637">
    <property type="entry name" value="Phosphohistidine_dom_sf"/>
</dbReference>
<dbReference type="GO" id="GO:0016301">
    <property type="term" value="F:kinase activity"/>
    <property type="evidence" value="ECO:0007669"/>
    <property type="project" value="InterPro"/>
</dbReference>
<dbReference type="GO" id="GO:0050242">
    <property type="term" value="F:pyruvate, phosphate dikinase activity"/>
    <property type="evidence" value="ECO:0007669"/>
    <property type="project" value="InterPro"/>
</dbReference>